<evidence type="ECO:0000256" key="6">
    <source>
        <dbReference type="ARBA" id="ARBA00023187"/>
    </source>
</evidence>
<dbReference type="OMA" id="SDWESTR"/>
<dbReference type="PANTHER" id="PTHR12707">
    <property type="entry name" value="PINN"/>
    <property type="match status" value="1"/>
</dbReference>
<reference evidence="10" key="1">
    <citation type="submission" date="2025-08" db="UniProtKB">
        <authorList>
            <consortium name="Ensembl"/>
        </authorList>
    </citation>
    <scope>IDENTIFICATION</scope>
</reference>
<comment type="similarity">
    <text evidence="2">Belongs to the pinin family.</text>
</comment>
<name>A0A8D0HLX6_SPHPU</name>
<keyword evidence="7" id="KW-0539">Nucleus</keyword>
<feature type="coiled-coil region" evidence="8">
    <location>
        <begin position="6"/>
        <end position="71"/>
    </location>
</feature>
<dbReference type="Proteomes" id="UP000694392">
    <property type="component" value="Unplaced"/>
</dbReference>
<keyword evidence="11" id="KW-1185">Reference proteome</keyword>
<keyword evidence="8" id="KW-0175">Coiled coil</keyword>
<protein>
    <recommendedName>
        <fullName evidence="9">Pinin/SDK/MemA protein domain-containing protein</fullName>
    </recommendedName>
</protein>
<proteinExistence type="inferred from homology"/>
<organism evidence="10 11">
    <name type="scientific">Sphenodon punctatus</name>
    <name type="common">Tuatara</name>
    <name type="synonym">Hatteria punctata</name>
    <dbReference type="NCBI Taxonomy" id="8508"/>
    <lineage>
        <taxon>Eukaryota</taxon>
        <taxon>Metazoa</taxon>
        <taxon>Chordata</taxon>
        <taxon>Craniata</taxon>
        <taxon>Vertebrata</taxon>
        <taxon>Euteleostomi</taxon>
        <taxon>Lepidosauria</taxon>
        <taxon>Sphenodontia</taxon>
        <taxon>Sphenodontidae</taxon>
        <taxon>Sphenodon</taxon>
    </lineage>
</organism>
<keyword evidence="4" id="KW-0805">Transcription regulation</keyword>
<reference evidence="10" key="2">
    <citation type="submission" date="2025-09" db="UniProtKB">
        <authorList>
            <consortium name="Ensembl"/>
        </authorList>
    </citation>
    <scope>IDENTIFICATION</scope>
</reference>
<dbReference type="AlphaFoldDB" id="A0A8D0HLX6"/>
<evidence type="ECO:0000256" key="7">
    <source>
        <dbReference type="ARBA" id="ARBA00023242"/>
    </source>
</evidence>
<dbReference type="Pfam" id="PF04696">
    <property type="entry name" value="Pinin_SDK_memA"/>
    <property type="match status" value="1"/>
</dbReference>
<keyword evidence="5" id="KW-0804">Transcription</keyword>
<evidence type="ECO:0000256" key="5">
    <source>
        <dbReference type="ARBA" id="ARBA00023163"/>
    </source>
</evidence>
<feature type="domain" description="Pinin/SDK/MemA protein" evidence="9">
    <location>
        <begin position="10"/>
        <end position="104"/>
    </location>
</feature>
<dbReference type="GO" id="GO:0071013">
    <property type="term" value="C:catalytic step 2 spliceosome"/>
    <property type="evidence" value="ECO:0007669"/>
    <property type="project" value="TreeGrafter"/>
</dbReference>
<keyword evidence="3" id="KW-0507">mRNA processing</keyword>
<evidence type="ECO:0000256" key="1">
    <source>
        <dbReference type="ARBA" id="ARBA00004123"/>
    </source>
</evidence>
<evidence type="ECO:0000259" key="9">
    <source>
        <dbReference type="Pfam" id="PF04696"/>
    </source>
</evidence>
<evidence type="ECO:0000256" key="3">
    <source>
        <dbReference type="ARBA" id="ARBA00022664"/>
    </source>
</evidence>
<evidence type="ECO:0000256" key="2">
    <source>
        <dbReference type="ARBA" id="ARBA00010386"/>
    </source>
</evidence>
<keyword evidence="6" id="KW-0508">mRNA splicing</keyword>
<dbReference type="InterPro" id="IPR006786">
    <property type="entry name" value="Pinin_SDK_MemA"/>
</dbReference>
<evidence type="ECO:0000313" key="10">
    <source>
        <dbReference type="Ensembl" id="ENSSPUP00000022385.1"/>
    </source>
</evidence>
<dbReference type="PANTHER" id="PTHR12707:SF0">
    <property type="entry name" value="PININ"/>
    <property type="match status" value="1"/>
</dbReference>
<dbReference type="GO" id="GO:0006397">
    <property type="term" value="P:mRNA processing"/>
    <property type="evidence" value="ECO:0007669"/>
    <property type="project" value="UniProtKB-KW"/>
</dbReference>
<evidence type="ECO:0000256" key="4">
    <source>
        <dbReference type="ARBA" id="ARBA00023015"/>
    </source>
</evidence>
<sequence>VKDSDLNYLQKRRQEIEQKLEVQAEEERKQVENERRELFEERRAKQTELRLLEQKVELAQLQEEWNEHNAKIIKFIRTKTKPHLFYIPGRMCPATQKQIDDSQKKMNGRLSLEECVFNRAHLKNCTAGL</sequence>
<dbReference type="GeneTree" id="ENSGT00730000111160"/>
<dbReference type="Ensembl" id="ENSSPUT00000023859.1">
    <property type="protein sequence ID" value="ENSSPUP00000022385.1"/>
    <property type="gene ID" value="ENSSPUG00000017191.1"/>
</dbReference>
<dbReference type="InterPro" id="IPR039853">
    <property type="entry name" value="Pinin"/>
</dbReference>
<evidence type="ECO:0000313" key="11">
    <source>
        <dbReference type="Proteomes" id="UP000694392"/>
    </source>
</evidence>
<comment type="subcellular location">
    <subcellularLocation>
        <location evidence="1">Nucleus</location>
    </subcellularLocation>
</comment>
<accession>A0A8D0HLX6</accession>
<evidence type="ECO:0000256" key="8">
    <source>
        <dbReference type="SAM" id="Coils"/>
    </source>
</evidence>
<dbReference type="GO" id="GO:0008380">
    <property type="term" value="P:RNA splicing"/>
    <property type="evidence" value="ECO:0007669"/>
    <property type="project" value="UniProtKB-KW"/>
</dbReference>